<dbReference type="Proteomes" id="UP000602004">
    <property type="component" value="Unassembled WGS sequence"/>
</dbReference>
<dbReference type="EMBL" id="BMHL01000004">
    <property type="protein sequence ID" value="GGC41085.1"/>
    <property type="molecule type" value="Genomic_DNA"/>
</dbReference>
<evidence type="ECO:0000313" key="2">
    <source>
        <dbReference type="EMBL" id="GGC41085.1"/>
    </source>
</evidence>
<proteinExistence type="predicted"/>
<evidence type="ECO:0000313" key="3">
    <source>
        <dbReference type="Proteomes" id="UP000602004"/>
    </source>
</evidence>
<dbReference type="PANTHER" id="PTHR47237:SF2">
    <property type="entry name" value="BLL4206 PROTEIN"/>
    <property type="match status" value="1"/>
</dbReference>
<organism evidence="2 3">
    <name type="scientific">Paraburkholderia caffeinilytica</name>
    <dbReference type="NCBI Taxonomy" id="1761016"/>
    <lineage>
        <taxon>Bacteria</taxon>
        <taxon>Pseudomonadati</taxon>
        <taxon>Pseudomonadota</taxon>
        <taxon>Betaproteobacteria</taxon>
        <taxon>Burkholderiales</taxon>
        <taxon>Burkholderiaceae</taxon>
        <taxon>Paraburkholderia</taxon>
    </lineage>
</organism>
<feature type="domain" description="N-acetyltransferase" evidence="1">
    <location>
        <begin position="10"/>
        <end position="149"/>
    </location>
</feature>
<evidence type="ECO:0000259" key="1">
    <source>
        <dbReference type="PROSITE" id="PS51186"/>
    </source>
</evidence>
<comment type="caution">
    <text evidence="2">The sequence shown here is derived from an EMBL/GenBank/DDBJ whole genome shotgun (WGS) entry which is preliminary data.</text>
</comment>
<reference evidence="3" key="1">
    <citation type="journal article" date="2019" name="Int. J. Syst. Evol. Microbiol.">
        <title>The Global Catalogue of Microorganisms (GCM) 10K type strain sequencing project: providing services to taxonomists for standard genome sequencing and annotation.</title>
        <authorList>
            <consortium name="The Broad Institute Genomics Platform"/>
            <consortium name="The Broad Institute Genome Sequencing Center for Infectious Disease"/>
            <person name="Wu L."/>
            <person name="Ma J."/>
        </authorList>
    </citation>
    <scope>NUCLEOTIDE SEQUENCE [LARGE SCALE GENOMIC DNA]</scope>
    <source>
        <strain evidence="3">CGMCC 1.15103</strain>
    </source>
</reference>
<dbReference type="Gene3D" id="3.40.630.30">
    <property type="match status" value="1"/>
</dbReference>
<name>A0ABQ1MIR4_9BURK</name>
<keyword evidence="3" id="KW-1185">Reference proteome</keyword>
<dbReference type="CDD" id="cd04301">
    <property type="entry name" value="NAT_SF"/>
    <property type="match status" value="1"/>
</dbReference>
<protein>
    <submittedName>
        <fullName evidence="2">N-acetyltransferase</fullName>
    </submittedName>
</protein>
<dbReference type="PROSITE" id="PS51186">
    <property type="entry name" value="GNAT"/>
    <property type="match status" value="1"/>
</dbReference>
<dbReference type="Gene3D" id="3.40.630.90">
    <property type="match status" value="1"/>
</dbReference>
<dbReference type="RefSeq" id="WP_115778086.1">
    <property type="nucleotide sequence ID" value="NZ_BMHL01000004.1"/>
</dbReference>
<gene>
    <name evidence="2" type="ORF">GCM10011400_29820</name>
</gene>
<dbReference type="SUPFAM" id="SSF55729">
    <property type="entry name" value="Acyl-CoA N-acyltransferases (Nat)"/>
    <property type="match status" value="1"/>
</dbReference>
<dbReference type="Pfam" id="PF18014">
    <property type="entry name" value="Acetyltransf_18"/>
    <property type="match status" value="1"/>
</dbReference>
<dbReference type="InterPro" id="IPR052729">
    <property type="entry name" value="Acyl/Acetyltrans_Enzymes"/>
</dbReference>
<dbReference type="PANTHER" id="PTHR47237">
    <property type="entry name" value="SLL0310 PROTEIN"/>
    <property type="match status" value="1"/>
</dbReference>
<dbReference type="InterPro" id="IPR000182">
    <property type="entry name" value="GNAT_dom"/>
</dbReference>
<dbReference type="Pfam" id="PF00583">
    <property type="entry name" value="Acetyltransf_1"/>
    <property type="match status" value="1"/>
</dbReference>
<sequence>MSHLAENHAIAIRQFTPDDVVAAHLLSRAVKWRHRVEDWRFVARAGHGFVAEDTTGIVGTALCWKYGRGSGSIGMVIVSPERQRQGIGRKLIEKVLDELGGRTALLHATPPGEPLCRSLGFAEVGTVRQHQGAAFHPPLISLPPGERLRPLGGNDVTRIIDLASRASGLDCKPVMPVLLRESAGVALDREGELIGFALFRRFGDGYVIGPVVAPASNDLSRAKALISHWLSLNAGMFVRVDIPGDTGLSEWLDELGLPLVDAVVKMSRNGPLLMDPNVMEFAIGNQALCL</sequence>
<dbReference type="InterPro" id="IPR041496">
    <property type="entry name" value="YitH/HolE_GNAT"/>
</dbReference>
<dbReference type="InterPro" id="IPR016181">
    <property type="entry name" value="Acyl_CoA_acyltransferase"/>
</dbReference>
<accession>A0ABQ1MIR4</accession>